<sequence length="1186" mass="128673">MIAMLEGILRRPKTVFVLMVALVAAGVFTYISIPKEDSPDIDVPVFYVSIAQQGISPEDAERLLVRPMETELRGLDGLKEITAVASEGHAGIILEFDVSFDKDEALADVRDKVDQAKADLPEEAEEPTIQETNFALLPTITVALSGDVPERTLYRHARRLKDEIESIDTVRSADLTGHREELLEVVIDTLKLESYAITQQELFDALDRNNRLVPAGFIDDGQGRFNVKVPGLVETAEDVYSLPLKQSGEGVVTLSDVADIHRTFKDPSTFTRVNGKPAIALQVTKRIGTNIIENNEAVRKVVDEATADWPETIKVDYMIDMSSNINETLGSLQSSIMTAIFLVMILVIAALGLKSALLVGLAIPTSFMIGFLILGGMGMTVNIMVMFGLVLTVGMLVDGAIVVVEYADRKIHEGMEQREAYIRAAKLMFWPIVSSTATTLAAFLPMLLWPGVAGEFMSYLPIMVIIVLTASLVTAMVFLPVTGGIFAMISSWTGRHATGLLALVLAALAASAVMMAPPVAAQVAGMLPADSVDVALQGLAALAFVAVGVLSFLILRPVVAASRKRAAKRIAEEQRQARLLSGHEEFDPKKIRGATGIYVRTLRMFAGNVVGNIVVIVGVIALCGVILTSFIANNAGVEFFVDEEPDQAVVLISARGNLSSREARDLVADVEHEVLSTRGVMNAVTSAFAPGGGSGPQFIGGVQDKPADVIGEIQMELTDYCCRRKAVEIFKEIRERTAGLAGIKVEVRKIEGGPPTGKDVQLEVKSTDYDTLVKTVAQIRGHLDLDDTLIDVEDDRPLPGIEWQLAIDREQAGRYQASIAAVGSMVQLVTNGVLIGKYRPTDSDDEVDIRVRLPENERTLDRFDSLRLQTPLGLVPIANFVDRSPQQKVSSITRRDGLYSMMLKANMAPSSGVLPDAKVGEIDEWLKGETWPHNIFFKFRGADEDQKESGEFLMKAMVASLFLMFIILLTQFNSFYQTALTLSTVVMSAMGVLLGMLATGQKFSIIMTGTGIVALAGIVVNNSIVLMDTYNRFREDGIDPLDAALKASAQRIRPIMLTTITTIAGLIPMATQVNFDFFNQVVSVGSITAIWWIQLSTAVIFGLAFSTILTLIVIPTMLALPTTWARAGTSIGAWAVGLVSRREKQPKAAEPDTPAEDDSRKVAALVPFEKKREDKEPPVSLPAAAE</sequence>
<dbReference type="SUPFAM" id="SSF82693">
    <property type="entry name" value="Multidrug efflux transporter AcrB pore domain, PN1, PN2, PC1 and PC2 subdomains"/>
    <property type="match status" value="2"/>
</dbReference>
<dbReference type="EMBL" id="WUMV01000002">
    <property type="protein sequence ID" value="MXN64320.1"/>
    <property type="molecule type" value="Genomic_DNA"/>
</dbReference>
<feature type="transmembrane region" description="Helical" evidence="2">
    <location>
        <begin position="1091"/>
        <end position="1114"/>
    </location>
</feature>
<feature type="transmembrane region" description="Helical" evidence="2">
    <location>
        <begin position="427"/>
        <end position="448"/>
    </location>
</feature>
<dbReference type="SUPFAM" id="SSF82866">
    <property type="entry name" value="Multidrug efflux transporter AcrB transmembrane domain"/>
    <property type="match status" value="2"/>
</dbReference>
<dbReference type="AlphaFoldDB" id="A0A7X3S710"/>
<proteinExistence type="predicted"/>
<feature type="transmembrane region" description="Helical" evidence="2">
    <location>
        <begin position="460"/>
        <end position="488"/>
    </location>
</feature>
<gene>
    <name evidence="3" type="ORF">GR183_05345</name>
</gene>
<feature type="transmembrane region" description="Helical" evidence="2">
    <location>
        <begin position="358"/>
        <end position="377"/>
    </location>
</feature>
<dbReference type="PANTHER" id="PTHR32063:SF0">
    <property type="entry name" value="SWARMING MOTILITY PROTEIN SWRC"/>
    <property type="match status" value="1"/>
</dbReference>
<feature type="region of interest" description="Disordered" evidence="1">
    <location>
        <begin position="1167"/>
        <end position="1186"/>
    </location>
</feature>
<protein>
    <submittedName>
        <fullName evidence="3">AcrB/AcrD/AcrF family protein</fullName>
    </submittedName>
</protein>
<dbReference type="PRINTS" id="PR00702">
    <property type="entry name" value="ACRIFLAVINRP"/>
</dbReference>
<dbReference type="Gene3D" id="3.30.70.1440">
    <property type="entry name" value="Multidrug efflux transporter AcrB pore domain"/>
    <property type="match status" value="1"/>
</dbReference>
<dbReference type="SUPFAM" id="SSF82714">
    <property type="entry name" value="Multidrug efflux transporter AcrB TolC docking domain, DN and DC subdomains"/>
    <property type="match status" value="1"/>
</dbReference>
<dbReference type="Gene3D" id="1.20.1640.10">
    <property type="entry name" value="Multidrug efflux transporter AcrB transmembrane domain"/>
    <property type="match status" value="2"/>
</dbReference>
<keyword evidence="2" id="KW-1133">Transmembrane helix</keyword>
<dbReference type="PANTHER" id="PTHR32063">
    <property type="match status" value="1"/>
</dbReference>
<feature type="transmembrane region" description="Helical" evidence="2">
    <location>
        <begin position="979"/>
        <end position="997"/>
    </location>
</feature>
<dbReference type="Proteomes" id="UP000433101">
    <property type="component" value="Unassembled WGS sequence"/>
</dbReference>
<dbReference type="RefSeq" id="WP_160774554.1">
    <property type="nucleotide sequence ID" value="NZ_WUMV01000002.1"/>
</dbReference>
<dbReference type="Pfam" id="PF00873">
    <property type="entry name" value="ACR_tran"/>
    <property type="match status" value="2"/>
</dbReference>
<keyword evidence="4" id="KW-1185">Reference proteome</keyword>
<comment type="caution">
    <text evidence="3">The sequence shown here is derived from an EMBL/GenBank/DDBJ whole genome shotgun (WGS) entry which is preliminary data.</text>
</comment>
<name>A0A7X3S710_9HYPH</name>
<feature type="transmembrane region" description="Helical" evidence="2">
    <location>
        <begin position="332"/>
        <end position="351"/>
    </location>
</feature>
<feature type="transmembrane region" description="Helical" evidence="2">
    <location>
        <begin position="952"/>
        <end position="972"/>
    </location>
</feature>
<keyword evidence="2" id="KW-0812">Transmembrane</keyword>
<dbReference type="InterPro" id="IPR001036">
    <property type="entry name" value="Acrflvin-R"/>
</dbReference>
<feature type="transmembrane region" description="Helical" evidence="2">
    <location>
        <begin position="500"/>
        <end position="519"/>
    </location>
</feature>
<evidence type="ECO:0000256" key="2">
    <source>
        <dbReference type="SAM" id="Phobius"/>
    </source>
</evidence>
<dbReference type="Gene3D" id="3.30.70.1320">
    <property type="entry name" value="Multidrug efflux transporter AcrB pore domain like"/>
    <property type="match status" value="1"/>
</dbReference>
<dbReference type="GO" id="GO:0042910">
    <property type="term" value="F:xenobiotic transmembrane transporter activity"/>
    <property type="evidence" value="ECO:0007669"/>
    <property type="project" value="TreeGrafter"/>
</dbReference>
<accession>A0A7X3S710</accession>
<dbReference type="GO" id="GO:0005886">
    <property type="term" value="C:plasma membrane"/>
    <property type="evidence" value="ECO:0007669"/>
    <property type="project" value="TreeGrafter"/>
</dbReference>
<organism evidence="3 4">
    <name type="scientific">Stappia sediminis</name>
    <dbReference type="NCBI Taxonomy" id="2692190"/>
    <lineage>
        <taxon>Bacteria</taxon>
        <taxon>Pseudomonadati</taxon>
        <taxon>Pseudomonadota</taxon>
        <taxon>Alphaproteobacteria</taxon>
        <taxon>Hyphomicrobiales</taxon>
        <taxon>Stappiaceae</taxon>
        <taxon>Stappia</taxon>
    </lineage>
</organism>
<evidence type="ECO:0000313" key="4">
    <source>
        <dbReference type="Proteomes" id="UP000433101"/>
    </source>
</evidence>
<feature type="transmembrane region" description="Helical" evidence="2">
    <location>
        <begin position="609"/>
        <end position="632"/>
    </location>
</feature>
<evidence type="ECO:0000313" key="3">
    <source>
        <dbReference type="EMBL" id="MXN64320.1"/>
    </source>
</evidence>
<keyword evidence="2" id="KW-0472">Membrane</keyword>
<feature type="compositionally biased region" description="Basic and acidic residues" evidence="1">
    <location>
        <begin position="1168"/>
        <end position="1177"/>
    </location>
</feature>
<reference evidence="3 4" key="1">
    <citation type="submission" date="2019-12" db="EMBL/GenBank/DDBJ databases">
        <authorList>
            <person name="Li M."/>
        </authorList>
    </citation>
    <scope>NUCLEOTIDE SEQUENCE [LARGE SCALE GENOMIC DNA]</scope>
    <source>
        <strain evidence="3 4">GBMRC 2046</strain>
    </source>
</reference>
<dbReference type="Gene3D" id="3.30.2090.10">
    <property type="entry name" value="Multidrug efflux transporter AcrB TolC docking domain, DN and DC subdomains"/>
    <property type="match status" value="2"/>
</dbReference>
<feature type="transmembrane region" description="Helical" evidence="2">
    <location>
        <begin position="539"/>
        <end position="559"/>
    </location>
</feature>
<evidence type="ECO:0000256" key="1">
    <source>
        <dbReference type="SAM" id="MobiDB-lite"/>
    </source>
</evidence>
<feature type="transmembrane region" description="Helical" evidence="2">
    <location>
        <begin position="383"/>
        <end position="406"/>
    </location>
</feature>
<feature type="transmembrane region" description="Helical" evidence="2">
    <location>
        <begin position="1003"/>
        <end position="1024"/>
    </location>
</feature>
<dbReference type="Gene3D" id="3.30.70.1430">
    <property type="entry name" value="Multidrug efflux transporter AcrB pore domain"/>
    <property type="match status" value="2"/>
</dbReference>
<dbReference type="InterPro" id="IPR027463">
    <property type="entry name" value="AcrB_DN_DC_subdom"/>
</dbReference>
<feature type="transmembrane region" description="Helical" evidence="2">
    <location>
        <begin position="1055"/>
        <end position="1071"/>
    </location>
</feature>